<evidence type="ECO:0000259" key="1">
    <source>
        <dbReference type="Pfam" id="PF13946"/>
    </source>
</evidence>
<dbReference type="AlphaFoldDB" id="A0A5C0AZ60"/>
<proteinExistence type="predicted"/>
<organism evidence="2 3">
    <name type="scientific">Pigmentiphaga aceris</name>
    <dbReference type="NCBI Taxonomy" id="1940612"/>
    <lineage>
        <taxon>Bacteria</taxon>
        <taxon>Pseudomonadati</taxon>
        <taxon>Pseudomonadota</taxon>
        <taxon>Betaproteobacteria</taxon>
        <taxon>Burkholderiales</taxon>
        <taxon>Alcaligenaceae</taxon>
        <taxon>Pigmentiphaga</taxon>
    </lineage>
</organism>
<dbReference type="KEGG" id="pacr:FXN63_19145"/>
<reference evidence="2 3" key="1">
    <citation type="submission" date="2019-08" db="EMBL/GenBank/DDBJ databases">
        <title>Amphibian skin-associated Pigmentiphaga: genome sequence and occurrence across geography and hosts.</title>
        <authorList>
            <person name="Bletz M.C."/>
            <person name="Bunk B."/>
            <person name="Sproeer C."/>
            <person name="Biwer P."/>
            <person name="Reiter S."/>
            <person name="Rabemananjara F.C.E."/>
            <person name="Schulz S."/>
            <person name="Overmann J."/>
            <person name="Vences M."/>
        </authorList>
    </citation>
    <scope>NUCLEOTIDE SEQUENCE [LARGE SCALE GENOMIC DNA]</scope>
    <source>
        <strain evidence="2 3">Mada1488</strain>
    </source>
</reference>
<dbReference type="Pfam" id="PF13946">
    <property type="entry name" value="DUF4214"/>
    <property type="match status" value="1"/>
</dbReference>
<accession>A0A5C0AZ60</accession>
<name>A0A5C0AZ60_9BURK</name>
<sequence length="361" mass="38768">MSTATTIQQYYNAFYGRPADPSGLSFWVNGVNNSGDLLGSATRVFGSATTPEFALRFPAGTSISTFLDTAYNNMFNRVPDADGKAFWSAAFTNWVDSGRSEGEARAMILQNFVDAANGQSGTNDKLTITNKLTVADMMTASVKAYGTESVYLTQLNKAQGLLAGVDHTQASVDAALAKIKVGGIYEAGEAVPNVPAFTIIETFPLNGVSLSSEKREILKFDAASDAPFGFREVFEGGGHAYVPSRVSVGNFSTSTDRIDFTAFKLNIPVGGAITVKNALEWTEPQLINFVGIQPGAYKTYHNFFEGRPIAIAVGSGAGGPNVTTNVFVDINENGNLDVGQDLWFQLTQFDLNRFNDSFLII</sequence>
<evidence type="ECO:0000313" key="3">
    <source>
        <dbReference type="Proteomes" id="UP000325161"/>
    </source>
</evidence>
<protein>
    <submittedName>
        <fullName evidence="2">DUF4214 domain-containing protein</fullName>
    </submittedName>
</protein>
<dbReference type="InterPro" id="IPR025282">
    <property type="entry name" value="DUF4214"/>
</dbReference>
<dbReference type="EMBL" id="CP043046">
    <property type="protein sequence ID" value="QEI07719.1"/>
    <property type="molecule type" value="Genomic_DNA"/>
</dbReference>
<dbReference type="OrthoDB" id="8749115at2"/>
<dbReference type="Proteomes" id="UP000325161">
    <property type="component" value="Chromosome"/>
</dbReference>
<feature type="domain" description="DUF4214" evidence="1">
    <location>
        <begin position="50"/>
        <end position="114"/>
    </location>
</feature>
<keyword evidence="3" id="KW-1185">Reference proteome</keyword>
<gene>
    <name evidence="2" type="ORF">FXN63_19145</name>
</gene>
<dbReference type="RefSeq" id="WP_148816766.1">
    <property type="nucleotide sequence ID" value="NZ_CP043046.1"/>
</dbReference>
<evidence type="ECO:0000313" key="2">
    <source>
        <dbReference type="EMBL" id="QEI07719.1"/>
    </source>
</evidence>